<feature type="domain" description="Chemotaxis phosphatase CheX-like" evidence="2">
    <location>
        <begin position="40"/>
        <end position="123"/>
    </location>
</feature>
<evidence type="ECO:0000256" key="1">
    <source>
        <dbReference type="ARBA" id="ARBA00022500"/>
    </source>
</evidence>
<proteinExistence type="predicted"/>
<dbReference type="InterPro" id="IPR028976">
    <property type="entry name" value="CheC-like_sf"/>
</dbReference>
<sequence length="171" mass="18559">MKHPIEKVLYSVADEVLGKLAFIFSFPEHERAPMNTADAVAASVSFKGPFDGNLTMFISGAVLPELTGNMLGVDDASTTEAQQFDALRELINVICGNLLPRIAGKRSVFNVSSPRIISRKPGSPESYDEESLISMARLTLEEGECDLCLFVRGRLPDGAIVIREAENSNGQ</sequence>
<reference evidence="4" key="2">
    <citation type="submission" date="2019-01" db="EMBL/GenBank/DDBJ databases">
        <title>Genome sequence of Desulfonema ishimotonii strain Tokyo 01.</title>
        <authorList>
            <person name="Fukui M."/>
        </authorList>
    </citation>
    <scope>NUCLEOTIDE SEQUENCE [LARGE SCALE GENOMIC DNA]</scope>
    <source>
        <strain evidence="4">Tokyo 01</strain>
    </source>
</reference>
<dbReference type="Gene3D" id="3.40.1550.10">
    <property type="entry name" value="CheC-like"/>
    <property type="match status" value="1"/>
</dbReference>
<evidence type="ECO:0000313" key="4">
    <source>
        <dbReference type="Proteomes" id="UP000288096"/>
    </source>
</evidence>
<evidence type="ECO:0000259" key="2">
    <source>
        <dbReference type="Pfam" id="PF13690"/>
    </source>
</evidence>
<dbReference type="GO" id="GO:0006935">
    <property type="term" value="P:chemotaxis"/>
    <property type="evidence" value="ECO:0007669"/>
    <property type="project" value="UniProtKB-KW"/>
</dbReference>
<dbReference type="Pfam" id="PF13690">
    <property type="entry name" value="CheX"/>
    <property type="match status" value="1"/>
</dbReference>
<dbReference type="AlphaFoldDB" id="A0A401FSW8"/>
<keyword evidence="1" id="KW-0145">Chemotaxis</keyword>
<keyword evidence="4" id="KW-1185">Reference proteome</keyword>
<dbReference type="Proteomes" id="UP000288096">
    <property type="component" value="Unassembled WGS sequence"/>
</dbReference>
<name>A0A401FSW8_9BACT</name>
<reference evidence="4" key="1">
    <citation type="submission" date="2017-11" db="EMBL/GenBank/DDBJ databases">
        <authorList>
            <person name="Watanabe M."/>
            <person name="Kojima H."/>
        </authorList>
    </citation>
    <scope>NUCLEOTIDE SEQUENCE [LARGE SCALE GENOMIC DNA]</scope>
    <source>
        <strain evidence="4">Tokyo 01</strain>
    </source>
</reference>
<evidence type="ECO:0000313" key="3">
    <source>
        <dbReference type="EMBL" id="GBC60040.1"/>
    </source>
</evidence>
<comment type="caution">
    <text evidence="3">The sequence shown here is derived from an EMBL/GenBank/DDBJ whole genome shotgun (WGS) entry which is preliminary data.</text>
</comment>
<dbReference type="SUPFAM" id="SSF103039">
    <property type="entry name" value="CheC-like"/>
    <property type="match status" value="1"/>
</dbReference>
<dbReference type="InterPro" id="IPR028051">
    <property type="entry name" value="CheX-like_dom"/>
</dbReference>
<accession>A0A401FSW8</accession>
<protein>
    <recommendedName>
        <fullName evidence="2">Chemotaxis phosphatase CheX-like domain-containing protein</fullName>
    </recommendedName>
</protein>
<gene>
    <name evidence="3" type="ORF">DENIS_0982</name>
</gene>
<organism evidence="3 4">
    <name type="scientific">Desulfonema ishimotonii</name>
    <dbReference type="NCBI Taxonomy" id="45657"/>
    <lineage>
        <taxon>Bacteria</taxon>
        <taxon>Pseudomonadati</taxon>
        <taxon>Thermodesulfobacteriota</taxon>
        <taxon>Desulfobacteria</taxon>
        <taxon>Desulfobacterales</taxon>
        <taxon>Desulfococcaceae</taxon>
        <taxon>Desulfonema</taxon>
    </lineage>
</organism>
<dbReference type="EMBL" id="BEXT01000001">
    <property type="protein sequence ID" value="GBC60040.1"/>
    <property type="molecule type" value="Genomic_DNA"/>
</dbReference>